<comment type="caution">
    <text evidence="1">The sequence shown here is derived from an EMBL/GenBank/DDBJ whole genome shotgun (WGS) entry which is preliminary data.</text>
</comment>
<proteinExistence type="predicted"/>
<sequence>MDKNFLSLMSYSRFVYLKKNLFILLFAYLLGKRGEITGIAFKECFY</sequence>
<dbReference type="Proteomes" id="UP000031465">
    <property type="component" value="Unassembled WGS sequence"/>
</dbReference>
<gene>
    <name evidence="1" type="ORF">DB44_DJ00310</name>
</gene>
<dbReference type="PATRIC" id="fig|362787.3.peg.1349"/>
<evidence type="ECO:0000313" key="1">
    <source>
        <dbReference type="EMBL" id="KIC71536.1"/>
    </source>
</evidence>
<organism evidence="1 2">
    <name type="scientific">Candidatus Protochlamydia amoebophila</name>
    <dbReference type="NCBI Taxonomy" id="362787"/>
    <lineage>
        <taxon>Bacteria</taxon>
        <taxon>Pseudomonadati</taxon>
        <taxon>Chlamydiota</taxon>
        <taxon>Chlamydiia</taxon>
        <taxon>Parachlamydiales</taxon>
        <taxon>Parachlamydiaceae</taxon>
        <taxon>Candidatus Protochlamydia</taxon>
    </lineage>
</organism>
<accession>A0A0C1JLV5</accession>
<evidence type="ECO:0000313" key="2">
    <source>
        <dbReference type="Proteomes" id="UP000031465"/>
    </source>
</evidence>
<reference evidence="1 2" key="1">
    <citation type="journal article" date="2014" name="Mol. Biol. Evol.">
        <title>Massive expansion of Ubiquitination-related gene families within the Chlamydiae.</title>
        <authorList>
            <person name="Domman D."/>
            <person name="Collingro A."/>
            <person name="Lagkouvardos I."/>
            <person name="Gehre L."/>
            <person name="Weinmaier T."/>
            <person name="Rattei T."/>
            <person name="Subtil A."/>
            <person name="Horn M."/>
        </authorList>
    </citation>
    <scope>NUCLEOTIDE SEQUENCE [LARGE SCALE GENOMIC DNA]</scope>
    <source>
        <strain evidence="1 2">EI2</strain>
    </source>
</reference>
<name>A0A0C1JLV5_9BACT</name>
<dbReference type="AlphaFoldDB" id="A0A0C1JLV5"/>
<dbReference type="EMBL" id="JSAN01000082">
    <property type="protein sequence ID" value="KIC71536.1"/>
    <property type="molecule type" value="Genomic_DNA"/>
</dbReference>
<protein>
    <submittedName>
        <fullName evidence="1">Uncharacterized protein</fullName>
    </submittedName>
</protein>